<accession>A0A8S2GC01</accession>
<reference evidence="1" key="1">
    <citation type="submission" date="2021-02" db="EMBL/GenBank/DDBJ databases">
        <authorList>
            <person name="Nowell W R."/>
        </authorList>
    </citation>
    <scope>NUCLEOTIDE SEQUENCE</scope>
</reference>
<name>A0A8S2GC01_9BILA</name>
<dbReference type="EMBL" id="CAJNOK010078957">
    <property type="protein sequence ID" value="CAF1679720.1"/>
    <property type="molecule type" value="Genomic_DNA"/>
</dbReference>
<dbReference type="EMBL" id="CAJOBA010116828">
    <property type="protein sequence ID" value="CAF4569674.1"/>
    <property type="molecule type" value="Genomic_DNA"/>
</dbReference>
<dbReference type="Proteomes" id="UP000677228">
    <property type="component" value="Unassembled WGS sequence"/>
</dbReference>
<feature type="non-terminal residue" evidence="1">
    <location>
        <position position="1"/>
    </location>
</feature>
<evidence type="ECO:0000313" key="2">
    <source>
        <dbReference type="EMBL" id="CAF4569674.1"/>
    </source>
</evidence>
<dbReference type="AlphaFoldDB" id="A0A8S2GC01"/>
<dbReference type="Proteomes" id="UP000682733">
    <property type="component" value="Unassembled WGS sequence"/>
</dbReference>
<evidence type="ECO:0000313" key="3">
    <source>
        <dbReference type="Proteomes" id="UP000677228"/>
    </source>
</evidence>
<sequence length="87" mass="9628">SNATNPIQLRSPHDMMEIGQLFGLSDEKSRCIINENPIDVLTRSFNRRKTANGLIWMEPVQASTLSLTTESFTSSTLLLSSTSNTIV</sequence>
<protein>
    <submittedName>
        <fullName evidence="1">Uncharacterized protein</fullName>
    </submittedName>
</protein>
<gene>
    <name evidence="1" type="ORF">OVA965_LOCUS46026</name>
    <name evidence="2" type="ORF">TMI583_LOCUS50129</name>
</gene>
<dbReference type="Gene3D" id="3.20.20.140">
    <property type="entry name" value="Metal-dependent hydrolases"/>
    <property type="match status" value="1"/>
</dbReference>
<proteinExistence type="predicted"/>
<organism evidence="1 3">
    <name type="scientific">Didymodactylos carnosus</name>
    <dbReference type="NCBI Taxonomy" id="1234261"/>
    <lineage>
        <taxon>Eukaryota</taxon>
        <taxon>Metazoa</taxon>
        <taxon>Spiralia</taxon>
        <taxon>Gnathifera</taxon>
        <taxon>Rotifera</taxon>
        <taxon>Eurotatoria</taxon>
        <taxon>Bdelloidea</taxon>
        <taxon>Philodinida</taxon>
        <taxon>Philodinidae</taxon>
        <taxon>Didymodactylos</taxon>
    </lineage>
</organism>
<evidence type="ECO:0000313" key="1">
    <source>
        <dbReference type="EMBL" id="CAF1679720.1"/>
    </source>
</evidence>
<comment type="caution">
    <text evidence="1">The sequence shown here is derived from an EMBL/GenBank/DDBJ whole genome shotgun (WGS) entry which is preliminary data.</text>
</comment>